<evidence type="ECO:0000313" key="3">
    <source>
        <dbReference type="EMBL" id="GJN20604.1"/>
    </source>
</evidence>
<evidence type="ECO:0000256" key="2">
    <source>
        <dbReference type="ARBA" id="ARBA00023315"/>
    </source>
</evidence>
<sequence>MVNTRNYDFTHHFKLARRTFYLSADDIRCLKQRINELALAEAKTAGSDTVVQSYTNKPVSTFVALSALGWTAFVHSKGLAPGEDTHLVFLADLRERLAPTVGDDYLGNCVRGCLASANDAGELFGEAGLLHAARVIQVAVREMEAAPLAGLETWLNQVRRLPIARLANVAASPQYRVYEAADFGFGMPARMEQVSMERDGEMVLVGGKGDGEVQLSVSLQPDCMEAFKAHIHVYRCSGTR</sequence>
<dbReference type="AlphaFoldDB" id="A0AAV5EBX5"/>
<organism evidence="3 4">
    <name type="scientific">Eleusine coracana subsp. coracana</name>
    <dbReference type="NCBI Taxonomy" id="191504"/>
    <lineage>
        <taxon>Eukaryota</taxon>
        <taxon>Viridiplantae</taxon>
        <taxon>Streptophyta</taxon>
        <taxon>Embryophyta</taxon>
        <taxon>Tracheophyta</taxon>
        <taxon>Spermatophyta</taxon>
        <taxon>Magnoliopsida</taxon>
        <taxon>Liliopsida</taxon>
        <taxon>Poales</taxon>
        <taxon>Poaceae</taxon>
        <taxon>PACMAD clade</taxon>
        <taxon>Chloridoideae</taxon>
        <taxon>Cynodonteae</taxon>
        <taxon>Eleusininae</taxon>
        <taxon>Eleusine</taxon>
    </lineage>
</organism>
<dbReference type="Pfam" id="PF02458">
    <property type="entry name" value="Transferase"/>
    <property type="match status" value="1"/>
</dbReference>
<dbReference type="PANTHER" id="PTHR31625">
    <property type="match status" value="1"/>
</dbReference>
<gene>
    <name evidence="3" type="primary">gb08000</name>
    <name evidence="3" type="ORF">PR202_gb08000</name>
</gene>
<protein>
    <submittedName>
        <fullName evidence="3">Uncharacterized protein</fullName>
    </submittedName>
</protein>
<evidence type="ECO:0000313" key="4">
    <source>
        <dbReference type="Proteomes" id="UP001054889"/>
    </source>
</evidence>
<keyword evidence="2" id="KW-0012">Acyltransferase</keyword>
<dbReference type="EMBL" id="BQKI01000075">
    <property type="protein sequence ID" value="GJN20604.1"/>
    <property type="molecule type" value="Genomic_DNA"/>
</dbReference>
<keyword evidence="1" id="KW-0808">Transferase</keyword>
<name>A0AAV5EBX5_ELECO</name>
<evidence type="ECO:0000256" key="1">
    <source>
        <dbReference type="ARBA" id="ARBA00022679"/>
    </source>
</evidence>
<reference evidence="3" key="2">
    <citation type="submission" date="2021-12" db="EMBL/GenBank/DDBJ databases">
        <title>Resequencing data analysis of finger millet.</title>
        <authorList>
            <person name="Hatakeyama M."/>
            <person name="Aluri S."/>
            <person name="Balachadran M.T."/>
            <person name="Sivarajan S.R."/>
            <person name="Poveda L."/>
            <person name="Shimizu-Inatsugi R."/>
            <person name="Schlapbach R."/>
            <person name="Sreeman S.M."/>
            <person name="Shimizu K.K."/>
        </authorList>
    </citation>
    <scope>NUCLEOTIDE SEQUENCE</scope>
</reference>
<dbReference type="InterPro" id="IPR051504">
    <property type="entry name" value="Plant_metabolite_acyltrans"/>
</dbReference>
<dbReference type="InterPro" id="IPR023213">
    <property type="entry name" value="CAT-like_dom_sf"/>
</dbReference>
<accession>A0AAV5EBX5</accession>
<dbReference type="Proteomes" id="UP001054889">
    <property type="component" value="Unassembled WGS sequence"/>
</dbReference>
<proteinExistence type="predicted"/>
<reference evidence="3" key="1">
    <citation type="journal article" date="2018" name="DNA Res.">
        <title>Multiple hybrid de novo genome assembly of finger millet, an orphan allotetraploid crop.</title>
        <authorList>
            <person name="Hatakeyama M."/>
            <person name="Aluri S."/>
            <person name="Balachadran M.T."/>
            <person name="Sivarajan S.R."/>
            <person name="Patrignani A."/>
            <person name="Gruter S."/>
            <person name="Poveda L."/>
            <person name="Shimizu-Inatsugi R."/>
            <person name="Baeten J."/>
            <person name="Francoijs K.J."/>
            <person name="Nataraja K.N."/>
            <person name="Reddy Y.A.N."/>
            <person name="Phadnis S."/>
            <person name="Ravikumar R.L."/>
            <person name="Schlapbach R."/>
            <person name="Sreeman S.M."/>
            <person name="Shimizu K.K."/>
        </authorList>
    </citation>
    <scope>NUCLEOTIDE SEQUENCE</scope>
</reference>
<dbReference type="GO" id="GO:0016747">
    <property type="term" value="F:acyltransferase activity, transferring groups other than amino-acyl groups"/>
    <property type="evidence" value="ECO:0007669"/>
    <property type="project" value="UniProtKB-ARBA"/>
</dbReference>
<comment type="caution">
    <text evidence="3">The sequence shown here is derived from an EMBL/GenBank/DDBJ whole genome shotgun (WGS) entry which is preliminary data.</text>
</comment>
<dbReference type="Gene3D" id="3.30.559.10">
    <property type="entry name" value="Chloramphenicol acetyltransferase-like domain"/>
    <property type="match status" value="1"/>
</dbReference>
<keyword evidence="4" id="KW-1185">Reference proteome</keyword>